<dbReference type="GO" id="GO:0042742">
    <property type="term" value="P:defense response to bacterium"/>
    <property type="evidence" value="ECO:0007669"/>
    <property type="project" value="UniProtKB-KW"/>
</dbReference>
<keyword evidence="4" id="KW-0081">Bacteriolytic enzyme</keyword>
<dbReference type="SMART" id="SM00263">
    <property type="entry name" value="LYZ1"/>
    <property type="match status" value="1"/>
</dbReference>
<keyword evidence="10" id="KW-1185">Reference proteome</keyword>
<evidence type="ECO:0000256" key="5">
    <source>
        <dbReference type="ARBA" id="ARBA00022801"/>
    </source>
</evidence>
<dbReference type="GO" id="GO:0031640">
    <property type="term" value="P:killing of cells of another organism"/>
    <property type="evidence" value="ECO:0007669"/>
    <property type="project" value="UniProtKB-KW"/>
</dbReference>
<dbReference type="InterPro" id="IPR001916">
    <property type="entry name" value="Glyco_hydro_22"/>
</dbReference>
<keyword evidence="5" id="KW-0378">Hydrolase</keyword>
<dbReference type="PANTHER" id="PTHR11407">
    <property type="entry name" value="LYSOZYME C"/>
    <property type="match status" value="1"/>
</dbReference>
<evidence type="ECO:0000313" key="10">
    <source>
        <dbReference type="Proteomes" id="UP000694559"/>
    </source>
</evidence>
<dbReference type="PRINTS" id="PR00137">
    <property type="entry name" value="LYSOZYME"/>
</dbReference>
<dbReference type="OrthoDB" id="17373at2759"/>
<proteinExistence type="inferred from homology"/>
<keyword evidence="3" id="KW-0929">Antimicrobial</keyword>
<dbReference type="EC" id="3.2.1.17" evidence="2"/>
<comment type="catalytic activity">
    <reaction evidence="1">
        <text>Hydrolysis of (1-&gt;4)-beta-linkages between N-acetylmuramic acid and N-acetyl-D-glucosamine residues in a peptidoglycan and between N-acetyl-D-glucosamine residues in chitodextrins.</text>
        <dbReference type="EC" id="3.2.1.17"/>
    </reaction>
</comment>
<dbReference type="SUPFAM" id="SSF53955">
    <property type="entry name" value="Lysozyme-like"/>
    <property type="match status" value="1"/>
</dbReference>
<evidence type="ECO:0000256" key="2">
    <source>
        <dbReference type="ARBA" id="ARBA00012732"/>
    </source>
</evidence>
<dbReference type="Ensembl" id="ENSNNAT00000011678.1">
    <property type="protein sequence ID" value="ENSNNAP00000011166.1"/>
    <property type="gene ID" value="ENSNNAG00000007465.1"/>
</dbReference>
<reference evidence="9" key="1">
    <citation type="submission" date="2025-08" db="UniProtKB">
        <authorList>
            <consortium name="Ensembl"/>
        </authorList>
    </citation>
    <scope>IDENTIFICATION</scope>
</reference>
<keyword evidence="7" id="KW-0326">Glycosidase</keyword>
<dbReference type="InterPro" id="IPR000974">
    <property type="entry name" value="Glyco_hydro_22_lys"/>
</dbReference>
<dbReference type="PROSITE" id="PS51348">
    <property type="entry name" value="GLYCOSYL_HYDROL_F22_2"/>
    <property type="match status" value="1"/>
</dbReference>
<dbReference type="PRINTS" id="PR00135">
    <property type="entry name" value="LYZLACT"/>
</dbReference>
<sequence>MLTGPIHAQCSALRYTKSVDKLRASEGMYYKQHKNLKNNRLIQFFGIFQINSYWWCDNNQGYSANLCKVSCSALIDDDVRDDIACAKKIVLGRKKMNAWDDWQRNCKGKNISKWTSDCKLDSHYSG</sequence>
<dbReference type="GeneTree" id="ENSGT00940000159227"/>
<protein>
    <recommendedName>
        <fullName evidence="2">lysozyme</fullName>
        <ecNumber evidence="2">3.2.1.17</ecNumber>
    </recommendedName>
</protein>
<dbReference type="Gene3D" id="1.10.530.10">
    <property type="match status" value="1"/>
</dbReference>
<dbReference type="Pfam" id="PF00062">
    <property type="entry name" value="Lys"/>
    <property type="match status" value="1"/>
</dbReference>
<dbReference type="Proteomes" id="UP000694559">
    <property type="component" value="Unplaced"/>
</dbReference>
<reference evidence="9" key="2">
    <citation type="submission" date="2025-09" db="UniProtKB">
        <authorList>
            <consortium name="Ensembl"/>
        </authorList>
    </citation>
    <scope>IDENTIFICATION</scope>
</reference>
<evidence type="ECO:0000256" key="6">
    <source>
        <dbReference type="ARBA" id="ARBA00023157"/>
    </source>
</evidence>
<comment type="similarity">
    <text evidence="8">Belongs to the glycosyl hydrolase 22 family.</text>
</comment>
<evidence type="ECO:0000256" key="1">
    <source>
        <dbReference type="ARBA" id="ARBA00000632"/>
    </source>
</evidence>
<evidence type="ECO:0000256" key="8">
    <source>
        <dbReference type="RuleBase" id="RU004440"/>
    </source>
</evidence>
<evidence type="ECO:0000256" key="7">
    <source>
        <dbReference type="ARBA" id="ARBA00023295"/>
    </source>
</evidence>
<evidence type="ECO:0000256" key="3">
    <source>
        <dbReference type="ARBA" id="ARBA00022529"/>
    </source>
</evidence>
<evidence type="ECO:0000313" key="9">
    <source>
        <dbReference type="Ensembl" id="ENSNNAP00000011166.1"/>
    </source>
</evidence>
<dbReference type="PANTHER" id="PTHR11407:SF28">
    <property type="entry name" value="LYSOZYME C"/>
    <property type="match status" value="1"/>
</dbReference>
<dbReference type="AlphaFoldDB" id="A0A8C6XAG2"/>
<dbReference type="GO" id="GO:0003796">
    <property type="term" value="F:lysozyme activity"/>
    <property type="evidence" value="ECO:0007669"/>
    <property type="project" value="UniProtKB-EC"/>
</dbReference>
<name>A0A8C6XAG2_NAJNA</name>
<accession>A0A8C6XAG2</accession>
<dbReference type="InterPro" id="IPR023346">
    <property type="entry name" value="Lysozyme-like_dom_sf"/>
</dbReference>
<organism evidence="9 10">
    <name type="scientific">Naja naja</name>
    <name type="common">Indian cobra</name>
    <dbReference type="NCBI Taxonomy" id="35670"/>
    <lineage>
        <taxon>Eukaryota</taxon>
        <taxon>Metazoa</taxon>
        <taxon>Chordata</taxon>
        <taxon>Craniata</taxon>
        <taxon>Vertebrata</taxon>
        <taxon>Euteleostomi</taxon>
        <taxon>Lepidosauria</taxon>
        <taxon>Squamata</taxon>
        <taxon>Bifurcata</taxon>
        <taxon>Unidentata</taxon>
        <taxon>Episquamata</taxon>
        <taxon>Toxicofera</taxon>
        <taxon>Serpentes</taxon>
        <taxon>Colubroidea</taxon>
        <taxon>Elapidae</taxon>
        <taxon>Elapinae</taxon>
        <taxon>Naja</taxon>
    </lineage>
</organism>
<keyword evidence="6" id="KW-1015">Disulfide bond</keyword>
<evidence type="ECO:0000256" key="4">
    <source>
        <dbReference type="ARBA" id="ARBA00022638"/>
    </source>
</evidence>